<dbReference type="InterPro" id="IPR036047">
    <property type="entry name" value="F-box-like_dom_sf"/>
</dbReference>
<evidence type="ECO:0000313" key="2">
    <source>
        <dbReference type="EMBL" id="KAH7026378.1"/>
    </source>
</evidence>
<dbReference type="AlphaFoldDB" id="A0A9P8Y3A2"/>
<accession>A0A9P8Y3A2</accession>
<proteinExistence type="predicted"/>
<dbReference type="EMBL" id="JAGTJQ010000008">
    <property type="protein sequence ID" value="KAH7026378.1"/>
    <property type="molecule type" value="Genomic_DNA"/>
</dbReference>
<gene>
    <name evidence="2" type="ORF">B0I36DRAFT_330530</name>
</gene>
<keyword evidence="3" id="KW-1185">Reference proteome</keyword>
<reference evidence="2" key="1">
    <citation type="journal article" date="2021" name="Nat. Commun.">
        <title>Genetic determinants of endophytism in the Arabidopsis root mycobiome.</title>
        <authorList>
            <person name="Mesny F."/>
            <person name="Miyauchi S."/>
            <person name="Thiergart T."/>
            <person name="Pickel B."/>
            <person name="Atanasova L."/>
            <person name="Karlsson M."/>
            <person name="Huettel B."/>
            <person name="Barry K.W."/>
            <person name="Haridas S."/>
            <person name="Chen C."/>
            <person name="Bauer D."/>
            <person name="Andreopoulos W."/>
            <person name="Pangilinan J."/>
            <person name="LaButti K."/>
            <person name="Riley R."/>
            <person name="Lipzen A."/>
            <person name="Clum A."/>
            <person name="Drula E."/>
            <person name="Henrissat B."/>
            <person name="Kohler A."/>
            <person name="Grigoriev I.V."/>
            <person name="Martin F.M."/>
            <person name="Hacquard S."/>
        </authorList>
    </citation>
    <scope>NUCLEOTIDE SEQUENCE</scope>
    <source>
        <strain evidence="2">MPI-CAGE-CH-0230</strain>
    </source>
</reference>
<evidence type="ECO:0000313" key="3">
    <source>
        <dbReference type="Proteomes" id="UP000756346"/>
    </source>
</evidence>
<name>A0A9P8Y3A2_9PEZI</name>
<dbReference type="RefSeq" id="XP_046009595.1">
    <property type="nucleotide sequence ID" value="XM_046154848.1"/>
</dbReference>
<dbReference type="Pfam" id="PF00646">
    <property type="entry name" value="F-box"/>
    <property type="match status" value="1"/>
</dbReference>
<organism evidence="2 3">
    <name type="scientific">Microdochium trichocladiopsis</name>
    <dbReference type="NCBI Taxonomy" id="1682393"/>
    <lineage>
        <taxon>Eukaryota</taxon>
        <taxon>Fungi</taxon>
        <taxon>Dikarya</taxon>
        <taxon>Ascomycota</taxon>
        <taxon>Pezizomycotina</taxon>
        <taxon>Sordariomycetes</taxon>
        <taxon>Xylariomycetidae</taxon>
        <taxon>Xylariales</taxon>
        <taxon>Microdochiaceae</taxon>
        <taxon>Microdochium</taxon>
    </lineage>
</organism>
<dbReference type="PROSITE" id="PS50181">
    <property type="entry name" value="FBOX"/>
    <property type="match status" value="1"/>
</dbReference>
<dbReference type="SUPFAM" id="SSF81383">
    <property type="entry name" value="F-box domain"/>
    <property type="match status" value="1"/>
</dbReference>
<evidence type="ECO:0000259" key="1">
    <source>
        <dbReference type="PROSITE" id="PS50181"/>
    </source>
</evidence>
<dbReference type="OrthoDB" id="4918043at2759"/>
<dbReference type="GeneID" id="70184394"/>
<dbReference type="InterPro" id="IPR001810">
    <property type="entry name" value="F-box_dom"/>
</dbReference>
<dbReference type="Proteomes" id="UP000756346">
    <property type="component" value="Unassembled WGS sequence"/>
</dbReference>
<comment type="caution">
    <text evidence="2">The sequence shown here is derived from an EMBL/GenBank/DDBJ whole genome shotgun (WGS) entry which is preliminary data.</text>
</comment>
<sequence>MATTSRSLDTQVGVTQAHSQTRLPSELWLEIYEHLDAASMMQFSSCSKTVASLTSQFERSICKRRTAALEPKQSKLAILSSNKVDRSIIPADTYGFIRELELRHARIDYMLVRSGFLDLSAPPGLRPLTCGQQLWHLVPLLKQALGYCDDIADIAATSTTGTSRPCPSVRSKQVAYIQGLTLEGVSCLLYLLIILSIGYIQQGQGPNGSIPIPPDNPIDWEIVTVFEEGILRHGSWYLWAHIAASAVPGGRLEKLKRGLMAAGLKELTDWETGKDRVAAYVRQWIPQGGYEVCVSAFSI</sequence>
<protein>
    <recommendedName>
        <fullName evidence="1">F-box domain-containing protein</fullName>
    </recommendedName>
</protein>
<feature type="domain" description="F-box" evidence="1">
    <location>
        <begin position="17"/>
        <end position="64"/>
    </location>
</feature>